<name>A0A443SHX1_9ACAR</name>
<evidence type="ECO:0000313" key="11">
    <source>
        <dbReference type="Proteomes" id="UP000288716"/>
    </source>
</evidence>
<dbReference type="AlphaFoldDB" id="A0A443SHX1"/>
<dbReference type="EMBL" id="NCKV01002245">
    <property type="protein sequence ID" value="RWS27118.1"/>
    <property type="molecule type" value="Genomic_DNA"/>
</dbReference>
<dbReference type="GO" id="GO:0042073">
    <property type="term" value="P:intraciliary transport"/>
    <property type="evidence" value="ECO:0007669"/>
    <property type="project" value="TreeGrafter"/>
</dbReference>
<evidence type="ECO:0000256" key="8">
    <source>
        <dbReference type="ARBA" id="ARBA00038130"/>
    </source>
</evidence>
<keyword evidence="7" id="KW-0966">Cell projection</keyword>
<evidence type="ECO:0000256" key="5">
    <source>
        <dbReference type="ARBA" id="ARBA00022803"/>
    </source>
</evidence>
<dbReference type="GO" id="GO:0036064">
    <property type="term" value="C:ciliary basal body"/>
    <property type="evidence" value="ECO:0007669"/>
    <property type="project" value="TreeGrafter"/>
</dbReference>
<dbReference type="InterPro" id="IPR056421">
    <property type="entry name" value="TPR_GEMI5"/>
</dbReference>
<dbReference type="SUPFAM" id="SSF50978">
    <property type="entry name" value="WD40 repeat-like"/>
    <property type="match status" value="1"/>
</dbReference>
<evidence type="ECO:0000256" key="7">
    <source>
        <dbReference type="ARBA" id="ARBA00023273"/>
    </source>
</evidence>
<keyword evidence="4" id="KW-0677">Repeat</keyword>
<comment type="caution">
    <text evidence="10">The sequence shown here is derived from an EMBL/GenBank/DDBJ whole genome shotgun (WGS) entry which is preliminary data.</text>
</comment>
<evidence type="ECO:0000256" key="6">
    <source>
        <dbReference type="ARBA" id="ARBA00023069"/>
    </source>
</evidence>
<keyword evidence="2" id="KW-0217">Developmental protein</keyword>
<sequence length="1009" mass="112621">MSKLAVCTSANNHVILFDANTCEKKEKFALKSAGKQFSRKSFVVKGLAFSPDSTKLAIGQTDCIIYVYKIGDNWGEKKSIIGKYTLQSPVTCLKWPNEGIVFGCADGKVISTYVMFLPLPTIVFFNFQVKLIQMNNNKMNTLLSNNSMVISLDVAGNNVVAGYLNATVFMNSMGPRESAGQHLASHSCPPFALCLSISGYLCIAGCDGKVTFVNTNAENAGRSGSSKQNIELGEEITCATTVPSGNNILLTSLDKIIIFSLESKSWKKTSEIELQGARLITSLVWSKDGTKLLVGSVNGAVELFSCQWKRKLIGDKHEINYVGHNQVVIKDLSGNTTSVYRSNSEIRDVRIVRESFVIIWTTNSLITGSLKDAQNRFSEIDWTSLPTEGVKFCFDYELVVLISVVGELYIVEIGSNQLLASVRTEFVNPHLMRYDVTKPNPITSIVFHNTIYIVCCSVRINERKSGAKIFAYLLDLKTISILDLISAIQMCSWSHDERIDWIELNETGKRLLFRDRCLKLHLLDILTQESQVLLNVCGFVQWVPGSDVIVAQSRDKLYVWYDISKPVIHDISNGSRNEAVGIIREGGLTRVVFNGDENDVILDEILLEFDTAIEDGDLYRAMSFLESCNMSAESDTMWRTLGSVALKNSNLLIAERAFAAVGDITRASYVRECLEDPNKLLLLENDWSTFETNDFDAAIETYLTLHKWTKAIDLAARWGRTDVKDDLERKYYSWLLETGQEAEAGSLMEKAGKLEEAVKLYMKSGRMIQAASAILSASSKRNFDMGSTLIETVIKDLISAKFYTEAGKLYELPTINNNSEALNCYIKAKAFDKAIDLARREFPEEVVKLEGQYGEYLLTEAHDAASAVNHFIEAGKTERALEAAIKGSLFERAAEIASILDTLPAVYGKQIGDYYASKDQLHTAVEMYLNCGCVREAVLLLNDRGQFSRAYKLAKKLMDADEAKEMYVSIAKSLEQEGKLKEAERIYLTCDDVDAAISMYKTRKQYENM</sequence>
<evidence type="ECO:0000256" key="2">
    <source>
        <dbReference type="ARBA" id="ARBA00022473"/>
    </source>
</evidence>
<gene>
    <name evidence="10" type="ORF">B4U80_03264</name>
</gene>
<evidence type="ECO:0000256" key="1">
    <source>
        <dbReference type="ARBA" id="ARBA00004138"/>
    </source>
</evidence>
<feature type="domain" description="Gem-associated protein 5 TPR" evidence="9">
    <location>
        <begin position="907"/>
        <end position="1006"/>
    </location>
</feature>
<keyword evidence="6" id="KW-0969">Cilium</keyword>
<dbReference type="GO" id="GO:0030992">
    <property type="term" value="C:intraciliary transport particle B"/>
    <property type="evidence" value="ECO:0007669"/>
    <property type="project" value="TreeGrafter"/>
</dbReference>
<dbReference type="GO" id="GO:0005930">
    <property type="term" value="C:axoneme"/>
    <property type="evidence" value="ECO:0007669"/>
    <property type="project" value="TreeGrafter"/>
</dbReference>
<evidence type="ECO:0000259" key="9">
    <source>
        <dbReference type="Pfam" id="PF23774"/>
    </source>
</evidence>
<dbReference type="Gene3D" id="1.25.40.470">
    <property type="match status" value="2"/>
</dbReference>
<dbReference type="InterPro" id="IPR015943">
    <property type="entry name" value="WD40/YVTN_repeat-like_dom_sf"/>
</dbReference>
<organism evidence="10 11">
    <name type="scientific">Leptotrombidium deliense</name>
    <dbReference type="NCBI Taxonomy" id="299467"/>
    <lineage>
        <taxon>Eukaryota</taxon>
        <taxon>Metazoa</taxon>
        <taxon>Ecdysozoa</taxon>
        <taxon>Arthropoda</taxon>
        <taxon>Chelicerata</taxon>
        <taxon>Arachnida</taxon>
        <taxon>Acari</taxon>
        <taxon>Acariformes</taxon>
        <taxon>Trombidiformes</taxon>
        <taxon>Prostigmata</taxon>
        <taxon>Anystina</taxon>
        <taxon>Parasitengona</taxon>
        <taxon>Trombiculoidea</taxon>
        <taxon>Trombiculidae</taxon>
        <taxon>Leptotrombidium</taxon>
    </lineage>
</organism>
<dbReference type="STRING" id="299467.A0A443SHX1"/>
<keyword evidence="3" id="KW-0853">WD repeat</keyword>
<keyword evidence="5" id="KW-0802">TPR repeat</keyword>
<dbReference type="PANTHER" id="PTHR15722:SF2">
    <property type="entry name" value="INTRAFLAGELLAR TRANSPORT PROTEIN 172 HOMOLOG"/>
    <property type="match status" value="1"/>
</dbReference>
<proteinExistence type="inferred from homology"/>
<evidence type="ECO:0000256" key="3">
    <source>
        <dbReference type="ARBA" id="ARBA00022574"/>
    </source>
</evidence>
<dbReference type="Gene3D" id="2.130.10.10">
    <property type="entry name" value="YVTN repeat-like/Quinoprotein amine dehydrogenase"/>
    <property type="match status" value="2"/>
</dbReference>
<dbReference type="OrthoDB" id="2186662at2759"/>
<comment type="subcellular location">
    <subcellularLocation>
        <location evidence="1">Cell projection</location>
        <location evidence="1">Cilium</location>
    </subcellularLocation>
</comment>
<protein>
    <submittedName>
        <fullName evidence="10">Wimple/ift172-like protein</fullName>
    </submittedName>
</protein>
<dbReference type="InterPro" id="IPR036322">
    <property type="entry name" value="WD40_repeat_dom_sf"/>
</dbReference>
<dbReference type="PANTHER" id="PTHR15722">
    <property type="entry name" value="IFT140/172-RELATED"/>
    <property type="match status" value="1"/>
</dbReference>
<dbReference type="SMART" id="SM00320">
    <property type="entry name" value="WD40"/>
    <property type="match status" value="5"/>
</dbReference>
<feature type="non-terminal residue" evidence="10">
    <location>
        <position position="1009"/>
    </location>
</feature>
<dbReference type="Pfam" id="PF23774">
    <property type="entry name" value="TPR_GEMI5"/>
    <property type="match status" value="1"/>
</dbReference>
<reference evidence="10 11" key="1">
    <citation type="journal article" date="2018" name="Gigascience">
        <title>Genomes of trombidid mites reveal novel predicted allergens and laterally-transferred genes associated with secondary metabolism.</title>
        <authorList>
            <person name="Dong X."/>
            <person name="Chaisiri K."/>
            <person name="Xia D."/>
            <person name="Armstrong S.D."/>
            <person name="Fang Y."/>
            <person name="Donnelly M.J."/>
            <person name="Kadowaki T."/>
            <person name="McGarry J.W."/>
            <person name="Darby A.C."/>
            <person name="Makepeace B.L."/>
        </authorList>
    </citation>
    <scope>NUCLEOTIDE SEQUENCE [LARGE SCALE GENOMIC DNA]</scope>
    <source>
        <strain evidence="10">UoL-UT</strain>
    </source>
</reference>
<comment type="similarity">
    <text evidence="8">Belongs to the IFT172 family.</text>
</comment>
<dbReference type="SUPFAM" id="SSF75011">
    <property type="entry name" value="3-carboxy-cis,cis-mucoante lactonizing enzyme"/>
    <property type="match status" value="1"/>
</dbReference>
<dbReference type="Proteomes" id="UP000288716">
    <property type="component" value="Unassembled WGS sequence"/>
</dbReference>
<evidence type="ECO:0000313" key="10">
    <source>
        <dbReference type="EMBL" id="RWS27118.1"/>
    </source>
</evidence>
<dbReference type="InterPro" id="IPR001680">
    <property type="entry name" value="WD40_rpt"/>
</dbReference>
<accession>A0A443SHX1</accession>
<evidence type="ECO:0000256" key="4">
    <source>
        <dbReference type="ARBA" id="ARBA00022737"/>
    </source>
</evidence>
<keyword evidence="11" id="KW-1185">Reference proteome</keyword>
<dbReference type="VEuPathDB" id="VectorBase:LDEU004921"/>